<evidence type="ECO:0000313" key="6">
    <source>
        <dbReference type="Proteomes" id="UP000190951"/>
    </source>
</evidence>
<dbReference type="GO" id="GO:0016020">
    <property type="term" value="C:membrane"/>
    <property type="evidence" value="ECO:0007669"/>
    <property type="project" value="UniProtKB-SubCell"/>
</dbReference>
<dbReference type="KEGG" id="crw:CROST_005230"/>
<dbReference type="PANTHER" id="PTHR43027:SF1">
    <property type="entry name" value="DOXORUBICIN RESISTANCE ABC TRANSPORTER PERMEASE PROTEIN DRRC-RELATED"/>
    <property type="match status" value="1"/>
</dbReference>
<dbReference type="InterPro" id="IPR052902">
    <property type="entry name" value="ABC-2_transporter"/>
</dbReference>
<dbReference type="Pfam" id="PF12698">
    <property type="entry name" value="ABC2_membrane_3"/>
    <property type="match status" value="1"/>
</dbReference>
<dbReference type="InterPro" id="IPR013525">
    <property type="entry name" value="ABC2_TM"/>
</dbReference>
<dbReference type="GO" id="GO:0140359">
    <property type="term" value="F:ABC-type transporter activity"/>
    <property type="evidence" value="ECO:0007669"/>
    <property type="project" value="InterPro"/>
</dbReference>
<dbReference type="EMBL" id="CP096983">
    <property type="protein sequence ID" value="URZ09824.1"/>
    <property type="molecule type" value="Genomic_DNA"/>
</dbReference>
<name>A0A1S8LSE2_9CLOT</name>
<keyword evidence="6" id="KW-1185">Reference proteome</keyword>
<protein>
    <submittedName>
        <fullName evidence="5">Uncharacterized protein</fullName>
    </submittedName>
</protein>
<evidence type="ECO:0000313" key="5">
    <source>
        <dbReference type="EMBL" id="URZ09824.1"/>
    </source>
</evidence>
<evidence type="ECO:0000256" key="2">
    <source>
        <dbReference type="ARBA" id="ARBA00022692"/>
    </source>
</evidence>
<evidence type="ECO:0000256" key="1">
    <source>
        <dbReference type="ARBA" id="ARBA00004141"/>
    </source>
</evidence>
<dbReference type="PANTHER" id="PTHR43027">
    <property type="entry name" value="DOXORUBICIN RESISTANCE ABC TRANSPORTER PERMEASE PROTEIN DRRC-RELATED"/>
    <property type="match status" value="1"/>
</dbReference>
<dbReference type="RefSeq" id="WP_077835288.1">
    <property type="nucleotide sequence ID" value="NZ_CP096983.1"/>
</dbReference>
<comment type="subcellular location">
    <subcellularLocation>
        <location evidence="1">Membrane</location>
        <topology evidence="1">Multi-pass membrane protein</topology>
    </subcellularLocation>
</comment>
<evidence type="ECO:0000256" key="3">
    <source>
        <dbReference type="ARBA" id="ARBA00022989"/>
    </source>
</evidence>
<proteinExistence type="predicted"/>
<accession>A0A1S8LSE2</accession>
<organism evidence="5 6">
    <name type="scientific">Clostridium felsineum</name>
    <dbReference type="NCBI Taxonomy" id="36839"/>
    <lineage>
        <taxon>Bacteria</taxon>
        <taxon>Bacillati</taxon>
        <taxon>Bacillota</taxon>
        <taxon>Clostridia</taxon>
        <taxon>Eubacteriales</taxon>
        <taxon>Clostridiaceae</taxon>
        <taxon>Clostridium</taxon>
    </lineage>
</organism>
<keyword evidence="4" id="KW-0472">Membrane</keyword>
<evidence type="ECO:0000256" key="4">
    <source>
        <dbReference type="ARBA" id="ARBA00023136"/>
    </source>
</evidence>
<dbReference type="STRING" id="84029.CROST_32380"/>
<sequence>MRVLHIAYYTFRKKFKASILPIVIFPIILIGILGISLKSEYIGSMNYHENIEFFSYNKSVYKDINDFIKNDMFFKDKINMSKVNYIEKGTYDLKNRKCDGYVVIDNNNNIKLYLRETAEGTFNTLIIKNFVHNVTEKLKSKGYKDNSDFAIKKINVVTSSIDYYAVTMLVMITLYGATYGFKVIHEDMNKEIKGRIESLPIKQNNIVFGKMLGLVAMLMVDLVIVCLASKFIYGANLGSNYSVIISVIFLYSLLAISLGMFLQLLFLDIEISNYIIQIVTPIFTILSGGYMRISALGENLTKLSFLSPSYAAQNIIFGSRYGFNLEIKKYYIELIVLDVILVLLISILSRRRLS</sequence>
<keyword evidence="2" id="KW-0812">Transmembrane</keyword>
<dbReference type="Proteomes" id="UP000190951">
    <property type="component" value="Chromosome"/>
</dbReference>
<reference evidence="5 6" key="1">
    <citation type="submission" date="2022-04" db="EMBL/GenBank/DDBJ databases">
        <title>Genome sequence of C. roseum typestrain.</title>
        <authorList>
            <person name="Poehlein A."/>
            <person name="Schoch T."/>
            <person name="Duerre P."/>
            <person name="Daniel R."/>
        </authorList>
    </citation>
    <scope>NUCLEOTIDE SEQUENCE [LARGE SCALE GENOMIC DNA]</scope>
    <source>
        <strain evidence="5 6">DSM 7320</strain>
    </source>
</reference>
<dbReference type="AlphaFoldDB" id="A0A1S8LSE2"/>
<keyword evidence="3" id="KW-1133">Transmembrane helix</keyword>
<gene>
    <name evidence="5" type="ORF">CROST_005230</name>
</gene>